<feature type="transmembrane region" description="Helical" evidence="9">
    <location>
        <begin position="186"/>
        <end position="205"/>
    </location>
</feature>
<keyword evidence="4 9" id="KW-0812">Transmembrane</keyword>
<organism evidence="10 11">
    <name type="scientific">Adonisia turfae CCMR0081</name>
    <dbReference type="NCBI Taxonomy" id="2292702"/>
    <lineage>
        <taxon>Bacteria</taxon>
        <taxon>Bacillati</taxon>
        <taxon>Cyanobacteriota</taxon>
        <taxon>Adonisia</taxon>
        <taxon>Adonisia turfae</taxon>
    </lineage>
</organism>
<evidence type="ECO:0000256" key="8">
    <source>
        <dbReference type="ARBA" id="ARBA00037998"/>
    </source>
</evidence>
<keyword evidence="7 9" id="KW-0472">Membrane</keyword>
<feature type="transmembrane region" description="Helical" evidence="9">
    <location>
        <begin position="263"/>
        <end position="281"/>
    </location>
</feature>
<feature type="transmembrane region" description="Helical" evidence="9">
    <location>
        <begin position="59"/>
        <end position="81"/>
    </location>
</feature>
<evidence type="ECO:0000313" key="11">
    <source>
        <dbReference type="Proteomes" id="UP000481033"/>
    </source>
</evidence>
<evidence type="ECO:0000256" key="7">
    <source>
        <dbReference type="ARBA" id="ARBA00023136"/>
    </source>
</evidence>
<dbReference type="InterPro" id="IPR001851">
    <property type="entry name" value="ABC_transp_permease"/>
</dbReference>
<dbReference type="PANTHER" id="PTHR11795:SF450">
    <property type="entry name" value="ABC TRANSPORTER PERMEASE PROTEIN"/>
    <property type="match status" value="1"/>
</dbReference>
<keyword evidence="2" id="KW-0813">Transport</keyword>
<keyword evidence="6 9" id="KW-1133">Transmembrane helix</keyword>
<proteinExistence type="inferred from homology"/>
<feature type="transmembrane region" description="Helical" evidence="9">
    <location>
        <begin position="6"/>
        <end position="23"/>
    </location>
</feature>
<dbReference type="PANTHER" id="PTHR11795">
    <property type="entry name" value="BRANCHED-CHAIN AMINO ACID TRANSPORT SYSTEM PERMEASE PROTEIN LIVH"/>
    <property type="match status" value="1"/>
</dbReference>
<protein>
    <submittedName>
        <fullName evidence="10">Branched-chain amino acid ABC transporter permease</fullName>
    </submittedName>
</protein>
<accession>A0A6M0RV12</accession>
<keyword evidence="11" id="KW-1185">Reference proteome</keyword>
<evidence type="ECO:0000256" key="4">
    <source>
        <dbReference type="ARBA" id="ARBA00022692"/>
    </source>
</evidence>
<dbReference type="CDD" id="cd06582">
    <property type="entry name" value="TM_PBP1_LivH_like"/>
    <property type="match status" value="1"/>
</dbReference>
<evidence type="ECO:0000256" key="9">
    <source>
        <dbReference type="SAM" id="Phobius"/>
    </source>
</evidence>
<dbReference type="InterPro" id="IPR052157">
    <property type="entry name" value="BCAA_transport_permease"/>
</dbReference>
<evidence type="ECO:0000256" key="5">
    <source>
        <dbReference type="ARBA" id="ARBA00022970"/>
    </source>
</evidence>
<evidence type="ECO:0000313" key="10">
    <source>
        <dbReference type="EMBL" id="NEZ59562.1"/>
    </source>
</evidence>
<comment type="similarity">
    <text evidence="8">Belongs to the binding-protein-dependent transport system permease family. LivHM subfamily.</text>
</comment>
<feature type="transmembrane region" description="Helical" evidence="9">
    <location>
        <begin position="93"/>
        <end position="113"/>
    </location>
</feature>
<comment type="caution">
    <text evidence="10">The sequence shown here is derived from an EMBL/GenBank/DDBJ whole genome shotgun (WGS) entry which is preliminary data.</text>
</comment>
<keyword evidence="5" id="KW-0029">Amino-acid transport</keyword>
<dbReference type="GO" id="GO:0022857">
    <property type="term" value="F:transmembrane transporter activity"/>
    <property type="evidence" value="ECO:0007669"/>
    <property type="project" value="InterPro"/>
</dbReference>
<evidence type="ECO:0000256" key="2">
    <source>
        <dbReference type="ARBA" id="ARBA00022448"/>
    </source>
</evidence>
<dbReference type="GO" id="GO:0005886">
    <property type="term" value="C:plasma membrane"/>
    <property type="evidence" value="ECO:0007669"/>
    <property type="project" value="UniProtKB-SubCell"/>
</dbReference>
<name>A0A6M0RV12_9CYAN</name>
<comment type="subcellular location">
    <subcellularLocation>
        <location evidence="1">Cell membrane</location>
        <topology evidence="1">Multi-pass membrane protein</topology>
    </subcellularLocation>
</comment>
<dbReference type="EMBL" id="QXHD01000004">
    <property type="protein sequence ID" value="NEZ59562.1"/>
    <property type="molecule type" value="Genomic_DNA"/>
</dbReference>
<dbReference type="RefSeq" id="WP_163702511.1">
    <property type="nucleotide sequence ID" value="NZ_QXHD01000004.1"/>
</dbReference>
<dbReference type="AlphaFoldDB" id="A0A6M0RV12"/>
<evidence type="ECO:0000256" key="1">
    <source>
        <dbReference type="ARBA" id="ARBA00004651"/>
    </source>
</evidence>
<evidence type="ECO:0000256" key="3">
    <source>
        <dbReference type="ARBA" id="ARBA00022475"/>
    </source>
</evidence>
<gene>
    <name evidence="10" type="ORF">DXZ20_28750</name>
</gene>
<dbReference type="Pfam" id="PF02653">
    <property type="entry name" value="BPD_transp_2"/>
    <property type="match status" value="1"/>
</dbReference>
<reference evidence="10 11" key="1">
    <citation type="journal article" date="2020" name="Microb. Ecol.">
        <title>Ecogenomics of the Marine Benthic Filamentous Cyanobacterium Adonisia.</title>
        <authorList>
            <person name="Walter J.M."/>
            <person name="Coutinho F.H."/>
            <person name="Leomil L."/>
            <person name="Hargreaves P.I."/>
            <person name="Campeao M.E."/>
            <person name="Vieira V.V."/>
            <person name="Silva B.S."/>
            <person name="Fistarol G.O."/>
            <person name="Salomon P.S."/>
            <person name="Sawabe T."/>
            <person name="Mino S."/>
            <person name="Hosokawa M."/>
            <person name="Miyashita H."/>
            <person name="Maruyama F."/>
            <person name="van Verk M.C."/>
            <person name="Dutilh B.E."/>
            <person name="Thompson C.C."/>
            <person name="Thompson F.L."/>
        </authorList>
    </citation>
    <scope>NUCLEOTIDE SEQUENCE [LARGE SCALE GENOMIC DNA]</scope>
    <source>
        <strain evidence="10 11">CCMR0081</strain>
    </source>
</reference>
<dbReference type="GO" id="GO:0006865">
    <property type="term" value="P:amino acid transport"/>
    <property type="evidence" value="ECO:0007669"/>
    <property type="project" value="UniProtKB-KW"/>
</dbReference>
<dbReference type="Proteomes" id="UP000481033">
    <property type="component" value="Unassembled WGS sequence"/>
</dbReference>
<keyword evidence="3" id="KW-1003">Cell membrane</keyword>
<sequence>MWSQLILSGIAVGSLYGLVALGFQITYAVSKTMNFSQGASVMVGAVLCYSLNITLGVPAWLAVPLTLVATFGLGLLIERFVVRPFSEGGSNSWLLTTIALGIILENLAMLTFGKETRGYPSAWAETPVQLLGFGVFPVELLIPVVGLAVAIALRILFTQTLLGKALQAVSESHDTARLMGIPVERMISVTFGMSTALASLAGMLIAPVSNVSATMGTLLGLKAFATAIIGGLANPWGVMVAGILYGLVESAAAGLLGGSYREIIGFAVVILMLAIRPYGLFGQAQVKKV</sequence>
<evidence type="ECO:0000256" key="6">
    <source>
        <dbReference type="ARBA" id="ARBA00022989"/>
    </source>
</evidence>
<feature type="transmembrane region" description="Helical" evidence="9">
    <location>
        <begin position="133"/>
        <end position="157"/>
    </location>
</feature>